<organism evidence="2 3">
    <name type="scientific">Gongylonema pulchrum</name>
    <dbReference type="NCBI Taxonomy" id="637853"/>
    <lineage>
        <taxon>Eukaryota</taxon>
        <taxon>Metazoa</taxon>
        <taxon>Ecdysozoa</taxon>
        <taxon>Nematoda</taxon>
        <taxon>Chromadorea</taxon>
        <taxon>Rhabditida</taxon>
        <taxon>Spirurina</taxon>
        <taxon>Spiruromorpha</taxon>
        <taxon>Spiruroidea</taxon>
        <taxon>Gongylonematidae</taxon>
        <taxon>Gongylonema</taxon>
    </lineage>
</organism>
<feature type="region of interest" description="Disordered" evidence="1">
    <location>
        <begin position="1"/>
        <end position="22"/>
    </location>
</feature>
<protein>
    <submittedName>
        <fullName evidence="2">Uncharacterized protein</fullName>
    </submittedName>
</protein>
<name>A0A3P6SFC8_9BILA</name>
<dbReference type="Proteomes" id="UP000271098">
    <property type="component" value="Unassembled WGS sequence"/>
</dbReference>
<accession>A0A3P6SFC8</accession>
<feature type="compositionally biased region" description="Basic residues" evidence="1">
    <location>
        <begin position="1"/>
        <end position="11"/>
    </location>
</feature>
<evidence type="ECO:0000313" key="2">
    <source>
        <dbReference type="EMBL" id="VDK66600.1"/>
    </source>
</evidence>
<feature type="region of interest" description="Disordered" evidence="1">
    <location>
        <begin position="40"/>
        <end position="89"/>
    </location>
</feature>
<keyword evidence="3" id="KW-1185">Reference proteome</keyword>
<gene>
    <name evidence="2" type="ORF">GPUH_LOCUS8953</name>
</gene>
<evidence type="ECO:0000313" key="3">
    <source>
        <dbReference type="Proteomes" id="UP000271098"/>
    </source>
</evidence>
<dbReference type="EMBL" id="UYRT01027653">
    <property type="protein sequence ID" value="VDK66600.1"/>
    <property type="molecule type" value="Genomic_DNA"/>
</dbReference>
<feature type="compositionally biased region" description="Low complexity" evidence="1">
    <location>
        <begin position="62"/>
        <end position="73"/>
    </location>
</feature>
<reference evidence="2 3" key="1">
    <citation type="submission" date="2018-11" db="EMBL/GenBank/DDBJ databases">
        <authorList>
            <consortium name="Pathogen Informatics"/>
        </authorList>
    </citation>
    <scope>NUCLEOTIDE SEQUENCE [LARGE SCALE GENOMIC DNA]</scope>
</reference>
<sequence>MRLRFEKRRANRLMPDQEGTDRKKRKEFLFKWSLKSKMHARRARYKTRKTKQKIVPSASDDTTATTTTTTTTTSVECCPTQADDNKEKQ</sequence>
<dbReference type="AlphaFoldDB" id="A0A3P6SFC8"/>
<proteinExistence type="predicted"/>
<evidence type="ECO:0000256" key="1">
    <source>
        <dbReference type="SAM" id="MobiDB-lite"/>
    </source>
</evidence>
<feature type="compositionally biased region" description="Basic residues" evidence="1">
    <location>
        <begin position="40"/>
        <end position="52"/>
    </location>
</feature>